<dbReference type="InterPro" id="IPR029016">
    <property type="entry name" value="GAF-like_dom_sf"/>
</dbReference>
<evidence type="ECO:0000259" key="9">
    <source>
        <dbReference type="PROSITE" id="PS50839"/>
    </source>
</evidence>
<dbReference type="PROSITE" id="PS50887">
    <property type="entry name" value="GGDEF"/>
    <property type="match status" value="1"/>
</dbReference>
<dbReference type="CDD" id="cd01948">
    <property type="entry name" value="EAL"/>
    <property type="match status" value="1"/>
</dbReference>
<evidence type="ECO:0000259" key="10">
    <source>
        <dbReference type="PROSITE" id="PS50883"/>
    </source>
</evidence>
<dbReference type="GO" id="GO:0071732">
    <property type="term" value="P:cellular response to nitric oxide"/>
    <property type="evidence" value="ECO:0007669"/>
    <property type="project" value="UniProtKB-ARBA"/>
</dbReference>
<dbReference type="FunFam" id="3.20.20.450:FF:000001">
    <property type="entry name" value="Cyclic di-GMP phosphodiesterase yahA"/>
    <property type="match status" value="1"/>
</dbReference>
<dbReference type="GO" id="GO:0016020">
    <property type="term" value="C:membrane"/>
    <property type="evidence" value="ECO:0007669"/>
    <property type="project" value="UniProtKB-SubCell"/>
</dbReference>
<dbReference type="SUPFAM" id="SSF55073">
    <property type="entry name" value="Nucleotide cyclase"/>
    <property type="match status" value="1"/>
</dbReference>
<dbReference type="InterPro" id="IPR001633">
    <property type="entry name" value="EAL_dom"/>
</dbReference>
<dbReference type="Pfam" id="PF13426">
    <property type="entry name" value="PAS_9"/>
    <property type="match status" value="2"/>
</dbReference>
<evidence type="ECO:0000313" key="12">
    <source>
        <dbReference type="EMBL" id="TFW71643.1"/>
    </source>
</evidence>
<evidence type="ECO:0000259" key="8">
    <source>
        <dbReference type="PROSITE" id="PS50113"/>
    </source>
</evidence>
<dbReference type="InterPro" id="IPR000160">
    <property type="entry name" value="GGDEF_dom"/>
</dbReference>
<dbReference type="SUPFAM" id="SSF141868">
    <property type="entry name" value="EAL domain-like"/>
    <property type="match status" value="1"/>
</dbReference>
<dbReference type="InterPro" id="IPR035919">
    <property type="entry name" value="EAL_sf"/>
</dbReference>
<reference evidence="12 13" key="1">
    <citation type="submission" date="2018-02" db="EMBL/GenBank/DDBJ databases">
        <title>A novel lanthanide dependent methylotroph, Methylotenera sp. La3113.</title>
        <authorList>
            <person name="Lv H."/>
            <person name="Tani A."/>
        </authorList>
    </citation>
    <scope>NUCLEOTIDE SEQUENCE [LARGE SCALE GENOMIC DNA]</scope>
    <source>
        <strain evidence="12 13">La3113</strain>
    </source>
</reference>
<dbReference type="Gene3D" id="3.30.450.20">
    <property type="entry name" value="PAS domain"/>
    <property type="match status" value="3"/>
</dbReference>
<dbReference type="PROSITE" id="PS50112">
    <property type="entry name" value="PAS"/>
    <property type="match status" value="3"/>
</dbReference>
<dbReference type="PANTHER" id="PTHR44757:SF2">
    <property type="entry name" value="BIOFILM ARCHITECTURE MAINTENANCE PROTEIN MBAA"/>
    <property type="match status" value="1"/>
</dbReference>
<dbReference type="Pfam" id="PF00563">
    <property type="entry name" value="EAL"/>
    <property type="match status" value="1"/>
</dbReference>
<dbReference type="SMART" id="SM01079">
    <property type="entry name" value="CHASE"/>
    <property type="match status" value="1"/>
</dbReference>
<feature type="domain" description="PAC" evidence="8">
    <location>
        <begin position="729"/>
        <end position="781"/>
    </location>
</feature>
<dbReference type="SMART" id="SM00091">
    <property type="entry name" value="PAS"/>
    <property type="match status" value="3"/>
</dbReference>
<dbReference type="SMART" id="SM00086">
    <property type="entry name" value="PAC"/>
    <property type="match status" value="3"/>
</dbReference>
<dbReference type="GO" id="GO:0007165">
    <property type="term" value="P:signal transduction"/>
    <property type="evidence" value="ECO:0007669"/>
    <property type="project" value="UniProtKB-ARBA"/>
</dbReference>
<dbReference type="InterPro" id="IPR029787">
    <property type="entry name" value="Nucleotide_cyclase"/>
</dbReference>
<dbReference type="Gene3D" id="3.30.450.40">
    <property type="match status" value="1"/>
</dbReference>
<dbReference type="NCBIfam" id="TIGR00229">
    <property type="entry name" value="sensory_box"/>
    <property type="match status" value="3"/>
</dbReference>
<dbReference type="InterPro" id="IPR052155">
    <property type="entry name" value="Biofilm_reg_signaling"/>
</dbReference>
<dbReference type="PANTHER" id="PTHR44757">
    <property type="entry name" value="DIGUANYLATE CYCLASE DGCP"/>
    <property type="match status" value="1"/>
</dbReference>
<feature type="transmembrane region" description="Helical" evidence="6">
    <location>
        <begin position="325"/>
        <end position="345"/>
    </location>
</feature>
<dbReference type="Pfam" id="PF13185">
    <property type="entry name" value="GAF_2"/>
    <property type="match status" value="1"/>
</dbReference>
<dbReference type="InterPro" id="IPR001610">
    <property type="entry name" value="PAC"/>
</dbReference>
<dbReference type="NCBIfam" id="TIGR00254">
    <property type="entry name" value="GGDEF"/>
    <property type="match status" value="1"/>
</dbReference>
<dbReference type="PROSITE" id="PS50113">
    <property type="entry name" value="PAC"/>
    <property type="match status" value="2"/>
</dbReference>
<dbReference type="Pfam" id="PF00990">
    <property type="entry name" value="GGDEF"/>
    <property type="match status" value="1"/>
</dbReference>
<dbReference type="InterPro" id="IPR000014">
    <property type="entry name" value="PAS"/>
</dbReference>
<dbReference type="CDD" id="cd01949">
    <property type="entry name" value="GGDEF"/>
    <property type="match status" value="1"/>
</dbReference>
<keyword evidence="2 6" id="KW-0812">Transmembrane</keyword>
<dbReference type="CDD" id="cd00130">
    <property type="entry name" value="PAS"/>
    <property type="match status" value="3"/>
</dbReference>
<feature type="domain" description="PAS" evidence="7">
    <location>
        <begin position="784"/>
        <end position="824"/>
    </location>
</feature>
<feature type="domain" description="PAC" evidence="8">
    <location>
        <begin position="851"/>
        <end position="903"/>
    </location>
</feature>
<accession>A0A4Y9VSY4</accession>
<keyword evidence="13" id="KW-1185">Reference proteome</keyword>
<evidence type="ECO:0000259" key="11">
    <source>
        <dbReference type="PROSITE" id="PS50887"/>
    </source>
</evidence>
<dbReference type="Pfam" id="PF08447">
    <property type="entry name" value="PAS_3"/>
    <property type="match status" value="1"/>
</dbReference>
<dbReference type="Gene3D" id="3.30.450.350">
    <property type="entry name" value="CHASE domain"/>
    <property type="match status" value="1"/>
</dbReference>
<feature type="transmembrane region" description="Helical" evidence="6">
    <location>
        <begin position="16"/>
        <end position="36"/>
    </location>
</feature>
<comment type="subcellular location">
    <subcellularLocation>
        <location evidence="1">Membrane</location>
    </subcellularLocation>
</comment>
<dbReference type="EMBL" id="PQVH01000008">
    <property type="protein sequence ID" value="TFW71643.1"/>
    <property type="molecule type" value="Genomic_DNA"/>
</dbReference>
<feature type="domain" description="GGDEF" evidence="11">
    <location>
        <begin position="935"/>
        <end position="1067"/>
    </location>
</feature>
<comment type="caution">
    <text evidence="12">The sequence shown here is derived from an EMBL/GenBank/DDBJ whole genome shotgun (WGS) entry which is preliminary data.</text>
</comment>
<name>A0A4Y9VSY4_9PROT</name>
<keyword evidence="3 6" id="KW-1133">Transmembrane helix</keyword>
<dbReference type="OrthoDB" id="9813903at2"/>
<dbReference type="PROSITE" id="PS50839">
    <property type="entry name" value="CHASE"/>
    <property type="match status" value="1"/>
</dbReference>
<evidence type="ECO:0000256" key="1">
    <source>
        <dbReference type="ARBA" id="ARBA00004370"/>
    </source>
</evidence>
<dbReference type="InterPro" id="IPR006189">
    <property type="entry name" value="CHASE_dom"/>
</dbReference>
<dbReference type="InterPro" id="IPR003018">
    <property type="entry name" value="GAF"/>
</dbReference>
<evidence type="ECO:0000313" key="13">
    <source>
        <dbReference type="Proteomes" id="UP000297706"/>
    </source>
</evidence>
<feature type="domain" description="CHASE" evidence="9">
    <location>
        <begin position="144"/>
        <end position="306"/>
    </location>
</feature>
<evidence type="ECO:0000256" key="5">
    <source>
        <dbReference type="ARBA" id="ARBA00051114"/>
    </source>
</evidence>
<evidence type="ECO:0000256" key="4">
    <source>
        <dbReference type="ARBA" id="ARBA00023136"/>
    </source>
</evidence>
<dbReference type="InterPro" id="IPR013655">
    <property type="entry name" value="PAS_fold_3"/>
</dbReference>
<comment type="catalytic activity">
    <reaction evidence="5">
        <text>3',3'-c-di-GMP + H2O = 5'-phosphoguanylyl(3'-&gt;5')guanosine + H(+)</text>
        <dbReference type="Rhea" id="RHEA:24902"/>
        <dbReference type="ChEBI" id="CHEBI:15377"/>
        <dbReference type="ChEBI" id="CHEBI:15378"/>
        <dbReference type="ChEBI" id="CHEBI:58754"/>
        <dbReference type="ChEBI" id="CHEBI:58805"/>
        <dbReference type="EC" id="3.1.4.52"/>
    </reaction>
    <physiologicalReaction direction="left-to-right" evidence="5">
        <dbReference type="Rhea" id="RHEA:24903"/>
    </physiologicalReaction>
</comment>
<dbReference type="InterPro" id="IPR035965">
    <property type="entry name" value="PAS-like_dom_sf"/>
</dbReference>
<dbReference type="Gene3D" id="3.20.20.450">
    <property type="entry name" value="EAL domain"/>
    <property type="match status" value="1"/>
</dbReference>
<feature type="domain" description="PAS" evidence="7">
    <location>
        <begin position="351"/>
        <end position="395"/>
    </location>
</feature>
<dbReference type="Proteomes" id="UP000297706">
    <property type="component" value="Unassembled WGS sequence"/>
</dbReference>
<sequence length="1329" mass="149276">MQMNAKPTSQTLHKTILWLLTGTIMLVGSLITYQLWSNARDDNLQKLSSALEDSADVTVSNLQARFNAILVIMRGVKGFIDGSDIVKPNEFHTYIKSLNLGDRFGVRGIALVELIDNARKTTHITDVKNRGLNNYQIKPAGERPYYAPITLIEPLDAANTKVLGLDVLTLPTALKALEQARDANNVRISKRMTLGQDAGEKNQHSFVMYLPIYKKHTVLNSLEARRNAIIGWVDVPFRMNDLMNGFKGEIDSDVSINIFQGSEATEESFLYKSAQESNDTNYSTQRVLTQAVSRVLDVGGTKWTLLFQTTPAFEARILPYGKPTLVALLGSTLTILSAFLAWFLLSSRQRAENRYQKLFDQAGDGVLVLNHQHQFIAVNVAAVNMLGYQHSALLNMRLPDVLVGNVIGHPEFTSNIMSDHPTKGEWQYRRGDGSQFVAEVSCRKLDKHYYFAIIRDLTERKLAESRISHLTQLYQALSEVNQAIVRMGDDNELFSIVCRCSVNFGGMKMAWVGQLDPESQQILPVAVHGDGIEYMDGLNISANGNLPEGRGPTGTALRNNQIMIINDFLTDPNTILWRDKAKRFGWGSSACFPIQRDQKPFAVLNVYHESANAFDSEAIALLQEMASDISFALDNFDREQKKQKLMADLDYAHKHISQIVNLSPAVIYTLKLNAAGVFSTDFMSENIYQMTGYAKDEWLQDDFWLKHIHTEDLTDALESQKTLFEAGVLNHQYRFKHANGSYIWIEDHLMLARDSNGKPVEIVGAWLDITERLSAEEKLRINAKVFESSRDGIVITDENNKIISVNNAFTKITGYEPEEAIGNNPRMLASGNLAESFYRAMWESVNIVGYWQGEVINHRKNGEVYTQWLSISTIKDTDGKVTQHIGIITDISERKIAEERIQFLSNFDLLTNLPNKSLLNDRVTLALAAAKRQKSTVTLMFLDLDRFKLINESLGPTIGDRVVKELAERLVNYMRPEDTVCRQGGDEFILLLPNTDAEGAAHVAKKLLDIVAQPFNFNGQKIVLTASIGIAAYPQDGENFEQLSQSADAALYRAKYEGRNNFQFFALQMHEQAHDILLLESELRNAIEHQEFLLYYQPQYDSKTSKIVGLEALIRWQHPERGMVSPALFIPIAEESGLITEIGDWVLRTAVNQLATWQEAGLEAVPVAVNLSVVQFHQDTLYSSVCQILRDTKVDPSMLELELTEGIAMEDSERTLNVLNQLNSLGVRLSIDDFGTGYSSLSYLKKFKIDKLKIDQSFVRGIGSHPQDAAIITAIISMAKSLSFKTIAEGVETQEQLNFLIQHGCDEIQGYYFSKPIPSTEVTKLLANK</sequence>
<feature type="domain" description="EAL" evidence="10">
    <location>
        <begin position="1076"/>
        <end position="1329"/>
    </location>
</feature>
<dbReference type="InterPro" id="IPR042240">
    <property type="entry name" value="CHASE_sf"/>
</dbReference>
<dbReference type="SUPFAM" id="SSF55781">
    <property type="entry name" value="GAF domain-like"/>
    <property type="match status" value="1"/>
</dbReference>
<dbReference type="GO" id="GO:0071111">
    <property type="term" value="F:cyclic-guanylate-specific phosphodiesterase activity"/>
    <property type="evidence" value="ECO:0007669"/>
    <property type="project" value="UniProtKB-EC"/>
</dbReference>
<dbReference type="SMART" id="SM00267">
    <property type="entry name" value="GGDEF"/>
    <property type="match status" value="1"/>
</dbReference>
<dbReference type="InterPro" id="IPR043128">
    <property type="entry name" value="Rev_trsase/Diguanyl_cyclase"/>
</dbReference>
<protein>
    <submittedName>
        <fullName evidence="12">Diguanylate cyclase</fullName>
    </submittedName>
</protein>
<keyword evidence="4 6" id="KW-0472">Membrane</keyword>
<dbReference type="SMART" id="SM00052">
    <property type="entry name" value="EAL"/>
    <property type="match status" value="1"/>
</dbReference>
<dbReference type="PROSITE" id="PS50883">
    <property type="entry name" value="EAL"/>
    <property type="match status" value="1"/>
</dbReference>
<evidence type="ECO:0000256" key="3">
    <source>
        <dbReference type="ARBA" id="ARBA00022989"/>
    </source>
</evidence>
<dbReference type="SMART" id="SM00065">
    <property type="entry name" value="GAF"/>
    <property type="match status" value="1"/>
</dbReference>
<evidence type="ECO:0000259" key="7">
    <source>
        <dbReference type="PROSITE" id="PS50112"/>
    </source>
</evidence>
<dbReference type="InterPro" id="IPR000700">
    <property type="entry name" value="PAS-assoc_C"/>
</dbReference>
<dbReference type="Pfam" id="PF03924">
    <property type="entry name" value="CHASE"/>
    <property type="match status" value="1"/>
</dbReference>
<organism evidence="12 13">
    <name type="scientific">Methylotenera oryzisoli</name>
    <dbReference type="NCBI Taxonomy" id="2080758"/>
    <lineage>
        <taxon>Bacteria</taxon>
        <taxon>Pseudomonadati</taxon>
        <taxon>Pseudomonadota</taxon>
        <taxon>Betaproteobacteria</taxon>
        <taxon>Nitrosomonadales</taxon>
        <taxon>Methylophilaceae</taxon>
        <taxon>Methylotenera</taxon>
    </lineage>
</organism>
<dbReference type="Gene3D" id="3.30.70.270">
    <property type="match status" value="1"/>
</dbReference>
<gene>
    <name evidence="12" type="ORF">C3Y98_06015</name>
</gene>
<evidence type="ECO:0000256" key="2">
    <source>
        <dbReference type="ARBA" id="ARBA00022692"/>
    </source>
</evidence>
<proteinExistence type="predicted"/>
<dbReference type="FunFam" id="3.30.70.270:FF:000001">
    <property type="entry name" value="Diguanylate cyclase domain protein"/>
    <property type="match status" value="1"/>
</dbReference>
<dbReference type="SUPFAM" id="SSF55785">
    <property type="entry name" value="PYP-like sensor domain (PAS domain)"/>
    <property type="match status" value="3"/>
</dbReference>
<evidence type="ECO:0000256" key="6">
    <source>
        <dbReference type="SAM" id="Phobius"/>
    </source>
</evidence>
<feature type="domain" description="PAS" evidence="7">
    <location>
        <begin position="652"/>
        <end position="727"/>
    </location>
</feature>